<evidence type="ECO:0000256" key="2">
    <source>
        <dbReference type="ARBA" id="ARBA00004236"/>
    </source>
</evidence>
<evidence type="ECO:0000256" key="4">
    <source>
        <dbReference type="ARBA" id="ARBA00022692"/>
    </source>
</evidence>
<dbReference type="EC" id="2.7.13.3" evidence="3"/>
<evidence type="ECO:0000259" key="6">
    <source>
        <dbReference type="PROSITE" id="PS50885"/>
    </source>
</evidence>
<keyword evidence="4" id="KW-0812">Transmembrane</keyword>
<evidence type="ECO:0000256" key="1">
    <source>
        <dbReference type="ARBA" id="ARBA00000085"/>
    </source>
</evidence>
<dbReference type="PROSITE" id="PS50885">
    <property type="entry name" value="HAMP"/>
    <property type="match status" value="1"/>
</dbReference>
<comment type="subcellular location">
    <subcellularLocation>
        <location evidence="2">Cell membrane</location>
    </subcellularLocation>
</comment>
<dbReference type="EMBL" id="AP035881">
    <property type="protein sequence ID" value="BFP45290.1"/>
    <property type="molecule type" value="Genomic_DNA"/>
</dbReference>
<evidence type="ECO:0000313" key="7">
    <source>
        <dbReference type="EMBL" id="BFP45290.1"/>
    </source>
</evidence>
<keyword evidence="5" id="KW-1133">Transmembrane helix</keyword>
<dbReference type="CDD" id="cd00082">
    <property type="entry name" value="HisKA"/>
    <property type="match status" value="1"/>
</dbReference>
<dbReference type="InterPro" id="IPR003661">
    <property type="entry name" value="HisK_dim/P_dom"/>
</dbReference>
<sequence>MLAPLTRITEAVRKAEHGSLPHGIGMTGRQDYFWEISDRFDAMLEQLESHVAEQQSFAANASHELRTPLAIS</sequence>
<organism evidence="7">
    <name type="scientific">Kitasatospora sp. CMC57</name>
    <dbReference type="NCBI Taxonomy" id="3231513"/>
    <lineage>
        <taxon>Bacteria</taxon>
        <taxon>Bacillati</taxon>
        <taxon>Actinomycetota</taxon>
        <taxon>Actinomycetes</taxon>
        <taxon>Kitasatosporales</taxon>
        <taxon>Streptomycetaceae</taxon>
        <taxon>Kitasatospora</taxon>
    </lineage>
</organism>
<evidence type="ECO:0000256" key="5">
    <source>
        <dbReference type="ARBA" id="ARBA00022989"/>
    </source>
</evidence>
<proteinExistence type="predicted"/>
<dbReference type="Gene3D" id="1.10.287.130">
    <property type="match status" value="1"/>
</dbReference>
<dbReference type="GO" id="GO:0000155">
    <property type="term" value="F:phosphorelay sensor kinase activity"/>
    <property type="evidence" value="ECO:0007669"/>
    <property type="project" value="InterPro"/>
</dbReference>
<protein>
    <recommendedName>
        <fullName evidence="3">histidine kinase</fullName>
        <ecNumber evidence="3">2.7.13.3</ecNumber>
    </recommendedName>
</protein>
<accession>A0AB33JTE3</accession>
<gene>
    <name evidence="7" type="ORF">KCMC57_16580</name>
</gene>
<evidence type="ECO:0000256" key="3">
    <source>
        <dbReference type="ARBA" id="ARBA00012438"/>
    </source>
</evidence>
<keyword evidence="5" id="KW-0472">Membrane</keyword>
<dbReference type="GO" id="GO:0005886">
    <property type="term" value="C:plasma membrane"/>
    <property type="evidence" value="ECO:0007669"/>
    <property type="project" value="UniProtKB-SubCell"/>
</dbReference>
<dbReference type="AlphaFoldDB" id="A0AB33JTE3"/>
<feature type="domain" description="HAMP" evidence="6">
    <location>
        <begin position="1"/>
        <end position="52"/>
    </location>
</feature>
<reference evidence="7" key="1">
    <citation type="submission" date="2024-07" db="EMBL/GenBank/DDBJ databases">
        <title>Complete genome sequences of cellulolytic bacteria, Kitasatospora sp. CMC57 and Streptomyces sp. CMC78, isolated from Japanese agricultural soil.</title>
        <authorList>
            <person name="Hashimoto T."/>
            <person name="Ito M."/>
            <person name="Iwamoto M."/>
            <person name="Fukahori D."/>
            <person name="Shoda T."/>
            <person name="Sakoda M."/>
            <person name="Morohoshi T."/>
            <person name="Mitsuboshi M."/>
            <person name="Nishizawa T."/>
        </authorList>
    </citation>
    <scope>NUCLEOTIDE SEQUENCE</scope>
    <source>
        <strain evidence="7">CMC57</strain>
    </source>
</reference>
<dbReference type="SUPFAM" id="SSF158472">
    <property type="entry name" value="HAMP domain-like"/>
    <property type="match status" value="1"/>
</dbReference>
<dbReference type="InterPro" id="IPR036097">
    <property type="entry name" value="HisK_dim/P_sf"/>
</dbReference>
<dbReference type="SUPFAM" id="SSF47384">
    <property type="entry name" value="Homodimeric domain of signal transducing histidine kinase"/>
    <property type="match status" value="1"/>
</dbReference>
<name>A0AB33JTE3_9ACTN</name>
<comment type="catalytic activity">
    <reaction evidence="1">
        <text>ATP + protein L-histidine = ADP + protein N-phospho-L-histidine.</text>
        <dbReference type="EC" id="2.7.13.3"/>
    </reaction>
</comment>
<dbReference type="InterPro" id="IPR003660">
    <property type="entry name" value="HAMP_dom"/>
</dbReference>